<feature type="transmembrane region" description="Helical" evidence="2">
    <location>
        <begin position="43"/>
        <end position="61"/>
    </location>
</feature>
<dbReference type="Proteomes" id="UP000539985">
    <property type="component" value="Unassembled WGS sequence"/>
</dbReference>
<name>A0A7Y7XH69_9PSED</name>
<proteinExistence type="predicted"/>
<dbReference type="AlphaFoldDB" id="A0A7Y7XH69"/>
<protein>
    <submittedName>
        <fullName evidence="3">Uncharacterized protein</fullName>
    </submittedName>
</protein>
<keyword evidence="1" id="KW-0732">Signal</keyword>
<dbReference type="RefSeq" id="WP_177105194.1">
    <property type="nucleotide sequence ID" value="NZ_JACAQB010000024.1"/>
</dbReference>
<comment type="caution">
    <text evidence="3">The sequence shown here is derived from an EMBL/GenBank/DDBJ whole genome shotgun (WGS) entry which is preliminary data.</text>
</comment>
<evidence type="ECO:0000313" key="3">
    <source>
        <dbReference type="EMBL" id="NWB99611.1"/>
    </source>
</evidence>
<organism evidence="3 4">
    <name type="scientific">Pseudomonas gingeri</name>
    <dbReference type="NCBI Taxonomy" id="117681"/>
    <lineage>
        <taxon>Bacteria</taxon>
        <taxon>Pseudomonadati</taxon>
        <taxon>Pseudomonadota</taxon>
        <taxon>Gammaproteobacteria</taxon>
        <taxon>Pseudomonadales</taxon>
        <taxon>Pseudomonadaceae</taxon>
        <taxon>Pseudomonas</taxon>
    </lineage>
</organism>
<dbReference type="InterPro" id="IPR037873">
    <property type="entry name" value="BamE-like"/>
</dbReference>
<sequence>MILASGSAFRFHTSHGFASRVPAGNDPYLFTFLERRMVSMKKIGLYAGILGALASVAALVLPGTAVSQSSSGANSPVISGNGNTVNYQSHTGFPSAETIRAQRPNISERQYQAIQPGMTYDEVLEIVKIPGKEAASTGRVQVYTWGTEVYVYMTVTLVDGKVQSKSH</sequence>
<keyword evidence="2" id="KW-0472">Membrane</keyword>
<evidence type="ECO:0000256" key="2">
    <source>
        <dbReference type="SAM" id="Phobius"/>
    </source>
</evidence>
<dbReference type="EMBL" id="JACAQB010000024">
    <property type="protein sequence ID" value="NWB99611.1"/>
    <property type="molecule type" value="Genomic_DNA"/>
</dbReference>
<dbReference type="Gene3D" id="3.30.1450.10">
    <property type="match status" value="1"/>
</dbReference>
<keyword evidence="2" id="KW-1133">Transmembrane helix</keyword>
<gene>
    <name evidence="3" type="ORF">HX882_27400</name>
</gene>
<evidence type="ECO:0000313" key="4">
    <source>
        <dbReference type="Proteomes" id="UP000539985"/>
    </source>
</evidence>
<evidence type="ECO:0000256" key="1">
    <source>
        <dbReference type="ARBA" id="ARBA00022729"/>
    </source>
</evidence>
<reference evidence="3 4" key="1">
    <citation type="submission" date="2020-04" db="EMBL/GenBank/DDBJ databases">
        <title>Molecular characterization of pseudomonads from Agaricus bisporus reveal novel blotch 2 pathogens in Western Europe.</title>
        <authorList>
            <person name="Taparia T."/>
            <person name="Krijger M."/>
            <person name="Haynes E."/>
            <person name="Elpinstone J.G."/>
            <person name="Noble R."/>
            <person name="Van Der Wolf J."/>
        </authorList>
    </citation>
    <scope>NUCLEOTIDE SEQUENCE [LARGE SCALE GENOMIC DNA]</scope>
    <source>
        <strain evidence="3 4">H7001</strain>
    </source>
</reference>
<accession>A0A7Y7XH69</accession>
<keyword evidence="2" id="KW-0812">Transmembrane</keyword>